<dbReference type="Gene3D" id="3.40.50.720">
    <property type="entry name" value="NAD(P)-binding Rossmann-like Domain"/>
    <property type="match status" value="1"/>
</dbReference>
<evidence type="ECO:0000256" key="3">
    <source>
        <dbReference type="SAM" id="MobiDB-lite"/>
    </source>
</evidence>
<gene>
    <name evidence="4" type="ORF">UFOPK1493_02030</name>
</gene>
<dbReference type="Pfam" id="PF13561">
    <property type="entry name" value="adh_short_C2"/>
    <property type="match status" value="1"/>
</dbReference>
<accession>A0A6J6DQ12</accession>
<protein>
    <submittedName>
        <fullName evidence="4">Unannotated protein</fullName>
    </submittedName>
</protein>
<dbReference type="SUPFAM" id="SSF51735">
    <property type="entry name" value="NAD(P)-binding Rossmann-fold domains"/>
    <property type="match status" value="1"/>
</dbReference>
<dbReference type="InterPro" id="IPR036291">
    <property type="entry name" value="NAD(P)-bd_dom_sf"/>
</dbReference>
<sequence length="254" mass="26836">MTRRVALVAPAGGYVGPALSRVLAARGFDLVLADPAPGLRDDLEAAGATVVVQHRGEGPGDSDDPGSSAGDLGRRMVEAAHEQFGTYHSAFFSSGRIALGRFQRTSIDDLRAAFRDNVEAPFEFVQAVVGPLVERGDGQVLVATSATSGRPTPSASLYAGTRSAATVMLQSLGLEVAATGVQVNVVGTNFMDFPEFLRGNRIETPEDRARVEAMVPMKRLGTMVEFASFCATFLDGTSRFATGQFFPYAGGWAL</sequence>
<evidence type="ECO:0000256" key="1">
    <source>
        <dbReference type="ARBA" id="ARBA00006484"/>
    </source>
</evidence>
<dbReference type="EMBL" id="CAEZSR010000073">
    <property type="protein sequence ID" value="CAB4565019.1"/>
    <property type="molecule type" value="Genomic_DNA"/>
</dbReference>
<evidence type="ECO:0000256" key="2">
    <source>
        <dbReference type="ARBA" id="ARBA00023002"/>
    </source>
</evidence>
<dbReference type="PRINTS" id="PR00081">
    <property type="entry name" value="GDHRDH"/>
</dbReference>
<dbReference type="PANTHER" id="PTHR43639">
    <property type="entry name" value="OXIDOREDUCTASE, SHORT-CHAIN DEHYDROGENASE/REDUCTASE FAMILY (AFU_ORTHOLOGUE AFUA_5G02870)"/>
    <property type="match status" value="1"/>
</dbReference>
<evidence type="ECO:0000313" key="4">
    <source>
        <dbReference type="EMBL" id="CAB4565019.1"/>
    </source>
</evidence>
<reference evidence="4" key="1">
    <citation type="submission" date="2020-05" db="EMBL/GenBank/DDBJ databases">
        <authorList>
            <person name="Chiriac C."/>
            <person name="Salcher M."/>
            <person name="Ghai R."/>
            <person name="Kavagutti S V."/>
        </authorList>
    </citation>
    <scope>NUCLEOTIDE SEQUENCE</scope>
</reference>
<dbReference type="GO" id="GO:0016491">
    <property type="term" value="F:oxidoreductase activity"/>
    <property type="evidence" value="ECO:0007669"/>
    <property type="project" value="UniProtKB-KW"/>
</dbReference>
<proteinExistence type="inferred from homology"/>
<name>A0A6J6DQ12_9ZZZZ</name>
<feature type="region of interest" description="Disordered" evidence="3">
    <location>
        <begin position="53"/>
        <end position="72"/>
    </location>
</feature>
<dbReference type="PANTHER" id="PTHR43639:SF1">
    <property type="entry name" value="SHORT-CHAIN DEHYDROGENASE_REDUCTASE FAMILY PROTEIN"/>
    <property type="match status" value="1"/>
</dbReference>
<comment type="similarity">
    <text evidence="1">Belongs to the short-chain dehydrogenases/reductases (SDR) family.</text>
</comment>
<dbReference type="AlphaFoldDB" id="A0A6J6DQ12"/>
<keyword evidence="2" id="KW-0560">Oxidoreductase</keyword>
<dbReference type="InterPro" id="IPR002347">
    <property type="entry name" value="SDR_fam"/>
</dbReference>
<organism evidence="4">
    <name type="scientific">freshwater metagenome</name>
    <dbReference type="NCBI Taxonomy" id="449393"/>
    <lineage>
        <taxon>unclassified sequences</taxon>
        <taxon>metagenomes</taxon>
        <taxon>ecological metagenomes</taxon>
    </lineage>
</organism>